<dbReference type="PANTHER" id="PTHR14889">
    <property type="entry name" value="RCG36411"/>
    <property type="match status" value="1"/>
</dbReference>
<proteinExistence type="predicted"/>
<dbReference type="PANTHER" id="PTHR14889:SF2">
    <property type="entry name" value="GENE 6377-RELATED"/>
    <property type="match status" value="1"/>
</dbReference>
<feature type="region of interest" description="Disordered" evidence="1">
    <location>
        <begin position="121"/>
        <end position="143"/>
    </location>
</feature>
<gene>
    <name evidence="3" type="primary">LOC115828340</name>
</gene>
<dbReference type="Pfam" id="PF15133">
    <property type="entry name" value="TASL"/>
    <property type="match status" value="1"/>
</dbReference>
<feature type="region of interest" description="Disordered" evidence="1">
    <location>
        <begin position="18"/>
        <end position="53"/>
    </location>
</feature>
<evidence type="ECO:0000313" key="2">
    <source>
        <dbReference type="Proteomes" id="UP000504632"/>
    </source>
</evidence>
<dbReference type="Proteomes" id="UP000504632">
    <property type="component" value="Chromosome 15"/>
</dbReference>
<keyword evidence="2" id="KW-1185">Reference proteome</keyword>
<dbReference type="GO" id="GO:0034121">
    <property type="term" value="P:regulation of toll-like receptor signaling pathway"/>
    <property type="evidence" value="ECO:0007669"/>
    <property type="project" value="InterPro"/>
</dbReference>
<dbReference type="InterPro" id="IPR027869">
    <property type="entry name" value="TASL"/>
</dbReference>
<accession>A0A6J2WV49</accession>
<dbReference type="GeneID" id="115828340"/>
<protein>
    <submittedName>
        <fullName evidence="3">Uncharacterized protein CXorf21 homolog</fullName>
    </submittedName>
</protein>
<reference evidence="3" key="1">
    <citation type="submission" date="2025-08" db="UniProtKB">
        <authorList>
            <consortium name="RefSeq"/>
        </authorList>
    </citation>
    <scope>IDENTIFICATION</scope>
</reference>
<dbReference type="AlphaFoldDB" id="A0A6J2WV49"/>
<feature type="region of interest" description="Disordered" evidence="1">
    <location>
        <begin position="269"/>
        <end position="291"/>
    </location>
</feature>
<evidence type="ECO:0000256" key="1">
    <source>
        <dbReference type="SAM" id="MobiDB-lite"/>
    </source>
</evidence>
<dbReference type="InParanoid" id="A0A6J2WV49"/>
<name>A0A6J2WV49_CHACN</name>
<dbReference type="OrthoDB" id="8778600at2759"/>
<evidence type="ECO:0000313" key="3">
    <source>
        <dbReference type="RefSeq" id="XP_030648160.1"/>
    </source>
</evidence>
<dbReference type="RefSeq" id="XP_030648160.1">
    <property type="nucleotide sequence ID" value="XM_030792300.1"/>
</dbReference>
<sequence>MLGEAFLQLLPYRRDNTETTAHQDGHSPAGPDPGAWARVDPRTPGSPLTPRAVTGVSMGSWWEVGRQEAREQPGPRLTSAPSSALNIPSGLSDNYGGLELYRSWCCPTLCRDYPDLQLAGDQLGDRSSQSPRWESPRADGPLLQSEDLGFMETLSEPHQQNDPPAQQDKGYMEMENSMGGWERLSSSMLNGYLETKLLEVYCQHMQDSLARCSSSLGAAVMPTLVPARLEVPDGQADTQEECLDSTSTQNSVRYLSTCSAPVTSHFSSPELRISQPSASGQKLQLPAAQGQTLNSQHTKACIAPANLKASGQPS</sequence>
<organism evidence="2 3">
    <name type="scientific">Chanos chanos</name>
    <name type="common">Milkfish</name>
    <name type="synonym">Mugil chanos</name>
    <dbReference type="NCBI Taxonomy" id="29144"/>
    <lineage>
        <taxon>Eukaryota</taxon>
        <taxon>Metazoa</taxon>
        <taxon>Chordata</taxon>
        <taxon>Craniata</taxon>
        <taxon>Vertebrata</taxon>
        <taxon>Euteleostomi</taxon>
        <taxon>Actinopterygii</taxon>
        <taxon>Neopterygii</taxon>
        <taxon>Teleostei</taxon>
        <taxon>Ostariophysi</taxon>
        <taxon>Gonorynchiformes</taxon>
        <taxon>Chanidae</taxon>
        <taxon>Chanos</taxon>
    </lineage>
</organism>